<gene>
    <name evidence="1" type="ORF">DB44_GQ00010</name>
</gene>
<proteinExistence type="predicted"/>
<accession>A0A0C1JJC8</accession>
<evidence type="ECO:0000313" key="1">
    <source>
        <dbReference type="EMBL" id="KIC70676.1"/>
    </source>
</evidence>
<dbReference type="AlphaFoldDB" id="A0A0C1JJC8"/>
<name>A0A0C1JJC8_9BACT</name>
<protein>
    <submittedName>
        <fullName evidence="1">Uncharacterized protein</fullName>
    </submittedName>
</protein>
<sequence>MRCRDSGIRLGKRHSQTCRHTRLAVLASCDKGRLMRFVSKYLSPDKESWNPWS</sequence>
<organism evidence="1 2">
    <name type="scientific">Candidatus Protochlamydia amoebophila</name>
    <dbReference type="NCBI Taxonomy" id="362787"/>
    <lineage>
        <taxon>Bacteria</taxon>
        <taxon>Pseudomonadati</taxon>
        <taxon>Chlamydiota</taxon>
        <taxon>Chlamydiia</taxon>
        <taxon>Parachlamydiales</taxon>
        <taxon>Parachlamydiaceae</taxon>
        <taxon>Candidatus Protochlamydia</taxon>
    </lineage>
</organism>
<dbReference type="EMBL" id="JSAN01000159">
    <property type="protein sequence ID" value="KIC70676.1"/>
    <property type="molecule type" value="Genomic_DNA"/>
</dbReference>
<comment type="caution">
    <text evidence="1">The sequence shown here is derived from an EMBL/GenBank/DDBJ whole genome shotgun (WGS) entry which is preliminary data.</text>
</comment>
<evidence type="ECO:0000313" key="2">
    <source>
        <dbReference type="Proteomes" id="UP000031465"/>
    </source>
</evidence>
<reference evidence="1 2" key="1">
    <citation type="journal article" date="2014" name="Mol. Biol. Evol.">
        <title>Massive expansion of Ubiquitination-related gene families within the Chlamydiae.</title>
        <authorList>
            <person name="Domman D."/>
            <person name="Collingro A."/>
            <person name="Lagkouvardos I."/>
            <person name="Gehre L."/>
            <person name="Weinmaier T."/>
            <person name="Rattei T."/>
            <person name="Subtil A."/>
            <person name="Horn M."/>
        </authorList>
    </citation>
    <scope>NUCLEOTIDE SEQUENCE [LARGE SCALE GENOMIC DNA]</scope>
    <source>
        <strain evidence="1 2">EI2</strain>
    </source>
</reference>
<dbReference type="Proteomes" id="UP000031465">
    <property type="component" value="Unassembled WGS sequence"/>
</dbReference>